<dbReference type="GO" id="GO:0016853">
    <property type="term" value="F:isomerase activity"/>
    <property type="evidence" value="ECO:0007669"/>
    <property type="project" value="UniProtKB-KW"/>
</dbReference>
<dbReference type="InterPro" id="IPR050312">
    <property type="entry name" value="IolE/XylAMocC-like"/>
</dbReference>
<dbReference type="AlphaFoldDB" id="A0A926CYT9"/>
<accession>A0A926CYT9</accession>
<gene>
    <name evidence="2" type="ORF">H8699_00310</name>
</gene>
<sequence>MNKLALQLYSLREYTPDDLRGVLKKTAQMGYDAVEFAGLFGEDPAALRAYMDELNLGTMSFHVGLKALQEDLDAQIAAAKALGGQYIACPALPQRDTATVEDYKNAARFFTQVGQKCRDNGLQFAFHNHQWEFTDLGGVTGMDILLENTLPEFCQVELDTAWCDYAKYGTLNFMRKYAGRVPLLHIKDMHAFGEEDDCTIGQGAMDFAPILQLAKAQGVDWYIVEQEYFDYDPFQSLKDGVDYLRPLLED</sequence>
<keyword evidence="3" id="KW-1185">Reference proteome</keyword>
<dbReference type="Gene3D" id="3.20.20.150">
    <property type="entry name" value="Divalent-metal-dependent TIM barrel enzymes"/>
    <property type="match status" value="1"/>
</dbReference>
<dbReference type="InterPro" id="IPR013022">
    <property type="entry name" value="Xyl_isomerase-like_TIM-brl"/>
</dbReference>
<organism evidence="2 3">
    <name type="scientific">Luoshenia tenuis</name>
    <dbReference type="NCBI Taxonomy" id="2763654"/>
    <lineage>
        <taxon>Bacteria</taxon>
        <taxon>Bacillati</taxon>
        <taxon>Bacillota</taxon>
        <taxon>Clostridia</taxon>
        <taxon>Christensenellales</taxon>
        <taxon>Christensenellaceae</taxon>
        <taxon>Luoshenia</taxon>
    </lineage>
</organism>
<name>A0A926CYT9_9FIRM</name>
<dbReference type="SUPFAM" id="SSF51658">
    <property type="entry name" value="Xylose isomerase-like"/>
    <property type="match status" value="1"/>
</dbReference>
<dbReference type="EMBL" id="JACRSO010000001">
    <property type="protein sequence ID" value="MBC8527879.1"/>
    <property type="molecule type" value="Genomic_DNA"/>
</dbReference>
<keyword evidence="2" id="KW-0413">Isomerase</keyword>
<proteinExistence type="predicted"/>
<reference evidence="2" key="1">
    <citation type="submission" date="2020-08" db="EMBL/GenBank/DDBJ databases">
        <title>Genome public.</title>
        <authorList>
            <person name="Liu C."/>
            <person name="Sun Q."/>
        </authorList>
    </citation>
    <scope>NUCLEOTIDE SEQUENCE</scope>
    <source>
        <strain evidence="2">NSJ-44</strain>
    </source>
</reference>
<dbReference type="InterPro" id="IPR036237">
    <property type="entry name" value="Xyl_isomerase-like_sf"/>
</dbReference>
<dbReference type="PANTHER" id="PTHR12110:SF41">
    <property type="entry name" value="INOSOSE DEHYDRATASE"/>
    <property type="match status" value="1"/>
</dbReference>
<evidence type="ECO:0000259" key="1">
    <source>
        <dbReference type="Pfam" id="PF01261"/>
    </source>
</evidence>
<dbReference type="RefSeq" id="WP_249283962.1">
    <property type="nucleotide sequence ID" value="NZ_JACRSO010000001.1"/>
</dbReference>
<evidence type="ECO:0000313" key="3">
    <source>
        <dbReference type="Proteomes" id="UP000654279"/>
    </source>
</evidence>
<evidence type="ECO:0000313" key="2">
    <source>
        <dbReference type="EMBL" id="MBC8527879.1"/>
    </source>
</evidence>
<protein>
    <submittedName>
        <fullName evidence="2">Sugar phosphate isomerase/epimerase</fullName>
    </submittedName>
</protein>
<feature type="domain" description="Xylose isomerase-like TIM barrel" evidence="1">
    <location>
        <begin position="24"/>
        <end position="246"/>
    </location>
</feature>
<dbReference type="PANTHER" id="PTHR12110">
    <property type="entry name" value="HYDROXYPYRUVATE ISOMERASE"/>
    <property type="match status" value="1"/>
</dbReference>
<dbReference type="Pfam" id="PF01261">
    <property type="entry name" value="AP_endonuc_2"/>
    <property type="match status" value="1"/>
</dbReference>
<comment type="caution">
    <text evidence="2">The sequence shown here is derived from an EMBL/GenBank/DDBJ whole genome shotgun (WGS) entry which is preliminary data.</text>
</comment>
<dbReference type="Proteomes" id="UP000654279">
    <property type="component" value="Unassembled WGS sequence"/>
</dbReference>